<organism evidence="1 2">
    <name type="scientific">Trichonephila clavata</name>
    <name type="common">Joro spider</name>
    <name type="synonym">Nephila clavata</name>
    <dbReference type="NCBI Taxonomy" id="2740835"/>
    <lineage>
        <taxon>Eukaryota</taxon>
        <taxon>Metazoa</taxon>
        <taxon>Ecdysozoa</taxon>
        <taxon>Arthropoda</taxon>
        <taxon>Chelicerata</taxon>
        <taxon>Arachnida</taxon>
        <taxon>Araneae</taxon>
        <taxon>Araneomorphae</taxon>
        <taxon>Entelegynae</taxon>
        <taxon>Araneoidea</taxon>
        <taxon>Nephilidae</taxon>
        <taxon>Trichonephila</taxon>
    </lineage>
</organism>
<dbReference type="EMBL" id="BMAO01015553">
    <property type="protein sequence ID" value="GFR02509.1"/>
    <property type="molecule type" value="Genomic_DNA"/>
</dbReference>
<evidence type="ECO:0000313" key="2">
    <source>
        <dbReference type="Proteomes" id="UP000887116"/>
    </source>
</evidence>
<gene>
    <name evidence="1" type="ORF">TNCT_393081</name>
</gene>
<keyword evidence="2" id="KW-1185">Reference proteome</keyword>
<accession>A0A8X6HG97</accession>
<proteinExistence type="predicted"/>
<protein>
    <submittedName>
        <fullName evidence="1">Uncharacterized protein</fullName>
    </submittedName>
</protein>
<dbReference type="AlphaFoldDB" id="A0A8X6HG97"/>
<evidence type="ECO:0000313" key="1">
    <source>
        <dbReference type="EMBL" id="GFR02509.1"/>
    </source>
</evidence>
<dbReference type="Proteomes" id="UP000887116">
    <property type="component" value="Unassembled WGS sequence"/>
</dbReference>
<comment type="caution">
    <text evidence="1">The sequence shown here is derived from an EMBL/GenBank/DDBJ whole genome shotgun (WGS) entry which is preliminary data.</text>
</comment>
<name>A0A8X6HG97_TRICU</name>
<sequence>MENSLLEYSCFENTRVLFLACKKRPYRTVLASAHRTLAREFRALREVADQNSHKRYSFPVPRTLATRLGQCVIWPANLVTGEFRTLAVTHIQICRE</sequence>
<reference evidence="1" key="1">
    <citation type="submission" date="2020-07" db="EMBL/GenBank/DDBJ databases">
        <title>Multicomponent nature underlies the extraordinary mechanical properties of spider dragline silk.</title>
        <authorList>
            <person name="Kono N."/>
            <person name="Nakamura H."/>
            <person name="Mori M."/>
            <person name="Yoshida Y."/>
            <person name="Ohtoshi R."/>
            <person name="Malay A.D."/>
            <person name="Moran D.A.P."/>
            <person name="Tomita M."/>
            <person name="Numata K."/>
            <person name="Arakawa K."/>
        </authorList>
    </citation>
    <scope>NUCLEOTIDE SEQUENCE</scope>
</reference>